<comment type="caution">
    <text evidence="1">The sequence shown here is derived from an EMBL/GenBank/DDBJ whole genome shotgun (WGS) entry which is preliminary data.</text>
</comment>
<keyword evidence="2" id="KW-1185">Reference proteome</keyword>
<evidence type="ECO:0000313" key="2">
    <source>
        <dbReference type="Proteomes" id="UP000499080"/>
    </source>
</evidence>
<dbReference type="Proteomes" id="UP000499080">
    <property type="component" value="Unassembled WGS sequence"/>
</dbReference>
<organism evidence="1 2">
    <name type="scientific">Araneus ventricosus</name>
    <name type="common">Orbweaver spider</name>
    <name type="synonym">Epeira ventricosa</name>
    <dbReference type="NCBI Taxonomy" id="182803"/>
    <lineage>
        <taxon>Eukaryota</taxon>
        <taxon>Metazoa</taxon>
        <taxon>Ecdysozoa</taxon>
        <taxon>Arthropoda</taxon>
        <taxon>Chelicerata</taxon>
        <taxon>Arachnida</taxon>
        <taxon>Araneae</taxon>
        <taxon>Araneomorphae</taxon>
        <taxon>Entelegynae</taxon>
        <taxon>Araneoidea</taxon>
        <taxon>Araneidae</taxon>
        <taxon>Araneus</taxon>
    </lineage>
</organism>
<gene>
    <name evidence="1" type="ORF">AVEN_16688_1</name>
</gene>
<reference evidence="1 2" key="1">
    <citation type="journal article" date="2019" name="Sci. Rep.">
        <title>Orb-weaving spider Araneus ventricosus genome elucidates the spidroin gene catalogue.</title>
        <authorList>
            <person name="Kono N."/>
            <person name="Nakamura H."/>
            <person name="Ohtoshi R."/>
            <person name="Moran D.A.P."/>
            <person name="Shinohara A."/>
            <person name="Yoshida Y."/>
            <person name="Fujiwara M."/>
            <person name="Mori M."/>
            <person name="Tomita M."/>
            <person name="Arakawa K."/>
        </authorList>
    </citation>
    <scope>NUCLEOTIDE SEQUENCE [LARGE SCALE GENOMIC DNA]</scope>
</reference>
<name>A0A4Y2T0R7_ARAVE</name>
<proteinExistence type="predicted"/>
<accession>A0A4Y2T0R7</accession>
<dbReference type="AlphaFoldDB" id="A0A4Y2T0R7"/>
<evidence type="ECO:0000313" key="1">
    <source>
        <dbReference type="EMBL" id="GBN92745.1"/>
    </source>
</evidence>
<protein>
    <submittedName>
        <fullName evidence="1">Uncharacterized protein</fullName>
    </submittedName>
</protein>
<sequence>NIPPLEQVTGKQHFVAQITQTNSKSILQQHTFSKVLSVNLATTQLCEAAEDIVDSFQHLRNFSLLKREETHATDCVLRALSDNCGKLVEEASLEFVRRSKSLEYACSGEEAQSVLDELDNLDLSEDKKRSVALLLTKLVEENSD</sequence>
<dbReference type="EMBL" id="BGPR01024565">
    <property type="protein sequence ID" value="GBN92745.1"/>
    <property type="molecule type" value="Genomic_DNA"/>
</dbReference>
<feature type="non-terminal residue" evidence="1">
    <location>
        <position position="1"/>
    </location>
</feature>